<name>A0ABQ9IK58_9NEOP</name>
<dbReference type="EMBL" id="JARBHB010000001">
    <property type="protein sequence ID" value="KAJ8897077.1"/>
    <property type="molecule type" value="Genomic_DNA"/>
</dbReference>
<feature type="region of interest" description="Disordered" evidence="1">
    <location>
        <begin position="1"/>
        <end position="36"/>
    </location>
</feature>
<keyword evidence="3" id="KW-1185">Reference proteome</keyword>
<sequence>MPYPGFEPRNSGTPDRRRNNRLRHRRSAHNFIDGNTGSMVVGAESATDVEDVDYRLDCSPPTKANRAQSPACSLLIFASGTHTGQFLWSAGYLEDIPFPPPLHSSTAPYSPHFTLIGSQDLDVKSRRITDISTSSFASHQGKPGSISGEVAPRFSHVGIVPDRDLTFPPPLHSGAAQYSPLKTTINAAAFLFLFERRRRRRLQPASGEFGSIRNDPLASLSSRRLAGTCDKENGACGTTRADCFIDFGQPWKTGMWMAGRGTEPTSTRMRGQWLTTAPPRLVMGSLKVLLHPKRSRKAILLRLPSTPCALLVDCSQCSGRVRLVLYWLLRAAKYSFLSVRPKVTGECRSDVSLASDAIFLACAVVARGREDSGQRKQHTNGWSLLVPGRRSRVICDAHVVMVDAVRDAAKAAIALLASWMWYWWTQSPVRYHINAVAEGRSSCNPATANLGTLFASPSCVLVVGLQSDLASSLSRRYIVASEVQTSPCF</sequence>
<organism evidence="2 3">
    <name type="scientific">Dryococelus australis</name>
    <dbReference type="NCBI Taxonomy" id="614101"/>
    <lineage>
        <taxon>Eukaryota</taxon>
        <taxon>Metazoa</taxon>
        <taxon>Ecdysozoa</taxon>
        <taxon>Arthropoda</taxon>
        <taxon>Hexapoda</taxon>
        <taxon>Insecta</taxon>
        <taxon>Pterygota</taxon>
        <taxon>Neoptera</taxon>
        <taxon>Polyneoptera</taxon>
        <taxon>Phasmatodea</taxon>
        <taxon>Verophasmatodea</taxon>
        <taxon>Anareolatae</taxon>
        <taxon>Phasmatidae</taxon>
        <taxon>Eurycanthinae</taxon>
        <taxon>Dryococelus</taxon>
    </lineage>
</organism>
<proteinExistence type="predicted"/>
<reference evidence="2 3" key="1">
    <citation type="submission" date="2023-02" db="EMBL/GenBank/DDBJ databases">
        <title>LHISI_Scaffold_Assembly.</title>
        <authorList>
            <person name="Stuart O.P."/>
            <person name="Cleave R."/>
            <person name="Magrath M.J.L."/>
            <person name="Mikheyev A.S."/>
        </authorList>
    </citation>
    <scope>NUCLEOTIDE SEQUENCE [LARGE SCALE GENOMIC DNA]</scope>
    <source>
        <strain evidence="2">Daus_M_001</strain>
        <tissue evidence="2">Leg muscle</tissue>
    </source>
</reference>
<comment type="caution">
    <text evidence="2">The sequence shown here is derived from an EMBL/GenBank/DDBJ whole genome shotgun (WGS) entry which is preliminary data.</text>
</comment>
<accession>A0ABQ9IK58</accession>
<dbReference type="Proteomes" id="UP001159363">
    <property type="component" value="Chromosome 1"/>
</dbReference>
<evidence type="ECO:0000313" key="3">
    <source>
        <dbReference type="Proteomes" id="UP001159363"/>
    </source>
</evidence>
<evidence type="ECO:0000313" key="2">
    <source>
        <dbReference type="EMBL" id="KAJ8897077.1"/>
    </source>
</evidence>
<evidence type="ECO:0000256" key="1">
    <source>
        <dbReference type="SAM" id="MobiDB-lite"/>
    </source>
</evidence>
<protein>
    <submittedName>
        <fullName evidence="2">Uncharacterized protein</fullName>
    </submittedName>
</protein>
<feature type="compositionally biased region" description="Basic residues" evidence="1">
    <location>
        <begin position="18"/>
        <end position="28"/>
    </location>
</feature>
<gene>
    <name evidence="2" type="ORF">PR048_002423</name>
</gene>